<dbReference type="SUPFAM" id="SSF88723">
    <property type="entry name" value="PIN domain-like"/>
    <property type="match status" value="1"/>
</dbReference>
<evidence type="ECO:0000313" key="2">
    <source>
        <dbReference type="Proteomes" id="UP000546642"/>
    </source>
</evidence>
<accession>A0A7X0D3S1</accession>
<dbReference type="AlphaFoldDB" id="A0A7X0D3S1"/>
<protein>
    <submittedName>
        <fullName evidence="1">Putative nucleic acid-binding protein</fullName>
    </submittedName>
</protein>
<comment type="caution">
    <text evidence="1">The sequence shown here is derived from an EMBL/GenBank/DDBJ whole genome shotgun (WGS) entry which is preliminary data.</text>
</comment>
<gene>
    <name evidence="1" type="ORF">HNR23_000567</name>
</gene>
<evidence type="ECO:0000313" key="1">
    <source>
        <dbReference type="EMBL" id="MBB6170507.1"/>
    </source>
</evidence>
<name>A0A7X0D3S1_9ACTN</name>
<organism evidence="1 2">
    <name type="scientific">Nocardiopsis mwathae</name>
    <dbReference type="NCBI Taxonomy" id="1472723"/>
    <lineage>
        <taxon>Bacteria</taxon>
        <taxon>Bacillati</taxon>
        <taxon>Actinomycetota</taxon>
        <taxon>Actinomycetes</taxon>
        <taxon>Streptosporangiales</taxon>
        <taxon>Nocardiopsidaceae</taxon>
        <taxon>Nocardiopsis</taxon>
    </lineage>
</organism>
<reference evidence="1 2" key="1">
    <citation type="submission" date="2020-08" db="EMBL/GenBank/DDBJ databases">
        <title>Sequencing the genomes of 1000 actinobacteria strains.</title>
        <authorList>
            <person name="Klenk H.-P."/>
        </authorList>
    </citation>
    <scope>NUCLEOTIDE SEQUENCE [LARGE SCALE GENOMIC DNA]</scope>
    <source>
        <strain evidence="1 2">DSM 46659</strain>
    </source>
</reference>
<dbReference type="InterPro" id="IPR044153">
    <property type="entry name" value="PIN_Pae0151-like"/>
</dbReference>
<dbReference type="Gene3D" id="3.40.50.1010">
    <property type="entry name" value="5'-nuclease"/>
    <property type="match status" value="1"/>
</dbReference>
<proteinExistence type="predicted"/>
<keyword evidence="2" id="KW-1185">Reference proteome</keyword>
<sequence length="88" mass="9949">MLLGMARGRHPKINTQALDDAISDYHAHSIHRYEAAPFVQRVRELSSNLSVYDAHYVALAEWLDAPLLTSDSRIQRANTTRCEIDVVS</sequence>
<dbReference type="RefSeq" id="WP_221308009.1">
    <property type="nucleotide sequence ID" value="NZ_JACHDS010000001.1"/>
</dbReference>
<dbReference type="EMBL" id="JACHDS010000001">
    <property type="protein sequence ID" value="MBB6170507.1"/>
    <property type="molecule type" value="Genomic_DNA"/>
</dbReference>
<dbReference type="CDD" id="cd09873">
    <property type="entry name" value="PIN_Pae0151-like"/>
    <property type="match status" value="1"/>
</dbReference>
<dbReference type="InterPro" id="IPR029060">
    <property type="entry name" value="PIN-like_dom_sf"/>
</dbReference>
<dbReference type="Proteomes" id="UP000546642">
    <property type="component" value="Unassembled WGS sequence"/>
</dbReference>